<evidence type="ECO:0000313" key="2">
    <source>
        <dbReference type="EMBL" id="KAK2072664.1"/>
    </source>
</evidence>
<sequence>MRAVTLYSPQLAKLSEYLEVAMPSATHDFTNVPPDKKRRRDYEHDYEPYQLPYHLEGIPARHTPNPTVEDTDTDDRILAERMHGNASSFASAKSHQSPIQRKMMASRTPNKKARISGGDEGKDARSPSRQSRPVVAPSKDFQEPQDTVTQTRWSPGRNAAAVLRLSRCHTCHRKPTKKSDLDDFADCESCGQRTCFICIRQCSGWRHRDRTAGDKAVDLSVSITMEDALDGRGTPADDMQSVLRGAWT</sequence>
<gene>
    <name evidence="2" type="ORF">P8C59_007002</name>
</gene>
<evidence type="ECO:0000256" key="1">
    <source>
        <dbReference type="SAM" id="MobiDB-lite"/>
    </source>
</evidence>
<dbReference type="EMBL" id="JAQQPM010000006">
    <property type="protein sequence ID" value="KAK2072664.1"/>
    <property type="molecule type" value="Genomic_DNA"/>
</dbReference>
<organism evidence="2 3">
    <name type="scientific">Phyllachora maydis</name>
    <dbReference type="NCBI Taxonomy" id="1825666"/>
    <lineage>
        <taxon>Eukaryota</taxon>
        <taxon>Fungi</taxon>
        <taxon>Dikarya</taxon>
        <taxon>Ascomycota</taxon>
        <taxon>Pezizomycotina</taxon>
        <taxon>Sordariomycetes</taxon>
        <taxon>Sordariomycetidae</taxon>
        <taxon>Phyllachorales</taxon>
        <taxon>Phyllachoraceae</taxon>
        <taxon>Phyllachora</taxon>
    </lineage>
</organism>
<dbReference type="Proteomes" id="UP001217918">
    <property type="component" value="Unassembled WGS sequence"/>
</dbReference>
<proteinExistence type="predicted"/>
<accession>A0AAD9I7G1</accession>
<protein>
    <submittedName>
        <fullName evidence="2">Uncharacterized protein</fullName>
    </submittedName>
</protein>
<reference evidence="2" key="1">
    <citation type="journal article" date="2023" name="Mol. Plant Microbe Interact.">
        <title>Elucidating the Obligate Nature and Biological Capacity of an Invasive Fungal Corn Pathogen.</title>
        <authorList>
            <person name="MacCready J.S."/>
            <person name="Roggenkamp E.M."/>
            <person name="Gdanetz K."/>
            <person name="Chilvers M.I."/>
        </authorList>
    </citation>
    <scope>NUCLEOTIDE SEQUENCE</scope>
    <source>
        <strain evidence="2">PM02</strain>
    </source>
</reference>
<keyword evidence="3" id="KW-1185">Reference proteome</keyword>
<dbReference type="AlphaFoldDB" id="A0AAD9I7G1"/>
<feature type="compositionally biased region" description="Polar residues" evidence="1">
    <location>
        <begin position="85"/>
        <end position="99"/>
    </location>
</feature>
<feature type="compositionally biased region" description="Basic and acidic residues" evidence="1">
    <location>
        <begin position="117"/>
        <end position="126"/>
    </location>
</feature>
<evidence type="ECO:0000313" key="3">
    <source>
        <dbReference type="Proteomes" id="UP001217918"/>
    </source>
</evidence>
<name>A0AAD9I7G1_9PEZI</name>
<feature type="region of interest" description="Disordered" evidence="1">
    <location>
        <begin position="84"/>
        <end position="151"/>
    </location>
</feature>
<comment type="caution">
    <text evidence="2">The sequence shown here is derived from an EMBL/GenBank/DDBJ whole genome shotgun (WGS) entry which is preliminary data.</text>
</comment>